<evidence type="ECO:0000256" key="2">
    <source>
        <dbReference type="ARBA" id="ARBA00005184"/>
    </source>
</evidence>
<dbReference type="UniPathway" id="UPA00545">
    <property type="reaction ID" value="UER00823"/>
</dbReference>
<dbReference type="PANTHER" id="PTHR31707">
    <property type="entry name" value="PECTINESTERASE"/>
    <property type="match status" value="1"/>
</dbReference>
<name>A0A396HB03_MEDTR</name>
<evidence type="ECO:0000259" key="10">
    <source>
        <dbReference type="SMART" id="SM00856"/>
    </source>
</evidence>
<dbReference type="Proteomes" id="UP000265566">
    <property type="component" value="Chromosome 7"/>
</dbReference>
<dbReference type="CDD" id="cd15798">
    <property type="entry name" value="PMEI-like_3"/>
    <property type="match status" value="1"/>
</dbReference>
<dbReference type="Pfam" id="PF01095">
    <property type="entry name" value="Pectinesterase"/>
    <property type="match status" value="1"/>
</dbReference>
<comment type="pathway">
    <text evidence="2 9">Glycan metabolism; pectin degradation; 2-dehydro-3-deoxy-D-gluconate from pectin: step 1/5.</text>
</comment>
<keyword evidence="5" id="KW-0964">Secreted</keyword>
<dbReference type="Gramene" id="rna43751">
    <property type="protein sequence ID" value="RHN48974.1"/>
    <property type="gene ID" value="gene43751"/>
</dbReference>
<proteinExistence type="inferred from homology"/>
<organism evidence="11">
    <name type="scientific">Medicago truncatula</name>
    <name type="common">Barrel medic</name>
    <name type="synonym">Medicago tribuloides</name>
    <dbReference type="NCBI Taxonomy" id="3880"/>
    <lineage>
        <taxon>Eukaryota</taxon>
        <taxon>Viridiplantae</taxon>
        <taxon>Streptophyta</taxon>
        <taxon>Embryophyta</taxon>
        <taxon>Tracheophyta</taxon>
        <taxon>Spermatophyta</taxon>
        <taxon>Magnoliopsida</taxon>
        <taxon>eudicotyledons</taxon>
        <taxon>Gunneridae</taxon>
        <taxon>Pentapetalae</taxon>
        <taxon>rosids</taxon>
        <taxon>fabids</taxon>
        <taxon>Fabales</taxon>
        <taxon>Fabaceae</taxon>
        <taxon>Papilionoideae</taxon>
        <taxon>50 kb inversion clade</taxon>
        <taxon>NPAAA clade</taxon>
        <taxon>Hologalegina</taxon>
        <taxon>IRL clade</taxon>
        <taxon>Trifolieae</taxon>
        <taxon>Medicago</taxon>
    </lineage>
</organism>
<evidence type="ECO:0000313" key="11">
    <source>
        <dbReference type="EMBL" id="RHN48974.1"/>
    </source>
</evidence>
<dbReference type="PROSITE" id="PS00503">
    <property type="entry name" value="PECTINESTERASE_2"/>
    <property type="match status" value="1"/>
</dbReference>
<feature type="active site" evidence="8">
    <location>
        <position position="404"/>
    </location>
</feature>
<dbReference type="GO" id="GO:0042545">
    <property type="term" value="P:cell wall modification"/>
    <property type="evidence" value="ECO:0007669"/>
    <property type="project" value="UniProtKB-UniRule"/>
</dbReference>
<comment type="caution">
    <text evidence="11">The sequence shown here is derived from an EMBL/GenBank/DDBJ whole genome shotgun (WGS) entry which is preliminary data.</text>
</comment>
<dbReference type="InterPro" id="IPR006501">
    <property type="entry name" value="Pectinesterase_inhib_dom"/>
</dbReference>
<keyword evidence="7 9" id="KW-0063">Aspartyl esterase</keyword>
<accession>A0A396HB03</accession>
<dbReference type="Gene3D" id="1.20.140.40">
    <property type="entry name" value="Invertase/pectin methylesterase inhibitor family protein"/>
    <property type="match status" value="1"/>
</dbReference>
<evidence type="ECO:0000256" key="3">
    <source>
        <dbReference type="ARBA" id="ARBA00006027"/>
    </source>
</evidence>
<comment type="similarity">
    <text evidence="3">In the N-terminal section; belongs to the PMEI family.</text>
</comment>
<dbReference type="SUPFAM" id="SSF51126">
    <property type="entry name" value="Pectin lyase-like"/>
    <property type="match status" value="1"/>
</dbReference>
<dbReference type="InterPro" id="IPR035513">
    <property type="entry name" value="Invertase/methylesterase_inhib"/>
</dbReference>
<evidence type="ECO:0000256" key="7">
    <source>
        <dbReference type="ARBA" id="ARBA00023085"/>
    </source>
</evidence>
<comment type="similarity">
    <text evidence="4">In the C-terminal section; belongs to the pectinesterase family.</text>
</comment>
<dbReference type="InterPro" id="IPR011050">
    <property type="entry name" value="Pectin_lyase_fold/virulence"/>
</dbReference>
<reference evidence="11" key="1">
    <citation type="journal article" date="2018" name="Nat. Plants">
        <title>Whole-genome landscape of Medicago truncatula symbiotic genes.</title>
        <authorList>
            <person name="Pecrix Y."/>
            <person name="Gamas P."/>
            <person name="Carrere S."/>
        </authorList>
    </citation>
    <scope>NUCLEOTIDE SEQUENCE</scope>
    <source>
        <tissue evidence="11">Leaves</tissue>
    </source>
</reference>
<dbReference type="SMART" id="SM00856">
    <property type="entry name" value="PMEI"/>
    <property type="match status" value="1"/>
</dbReference>
<keyword evidence="6 9" id="KW-0378">Hydrolase</keyword>
<dbReference type="GO" id="GO:0030599">
    <property type="term" value="F:pectinesterase activity"/>
    <property type="evidence" value="ECO:0007669"/>
    <property type="project" value="UniProtKB-UniRule"/>
</dbReference>
<dbReference type="GO" id="GO:0045490">
    <property type="term" value="P:pectin catabolic process"/>
    <property type="evidence" value="ECO:0007669"/>
    <property type="project" value="UniProtKB-UniRule"/>
</dbReference>
<evidence type="ECO:0000256" key="4">
    <source>
        <dbReference type="ARBA" id="ARBA00007786"/>
    </source>
</evidence>
<feature type="domain" description="Pectinesterase inhibitor" evidence="10">
    <location>
        <begin position="34"/>
        <end position="187"/>
    </location>
</feature>
<dbReference type="Gene3D" id="2.160.20.10">
    <property type="entry name" value="Single-stranded right-handed beta-helix, Pectin lyase-like"/>
    <property type="match status" value="1"/>
</dbReference>
<dbReference type="InterPro" id="IPR000070">
    <property type="entry name" value="Pectinesterase_cat"/>
</dbReference>
<evidence type="ECO:0000256" key="6">
    <source>
        <dbReference type="ARBA" id="ARBA00022801"/>
    </source>
</evidence>
<dbReference type="EMBL" id="PSQE01000007">
    <property type="protein sequence ID" value="RHN48974.1"/>
    <property type="molecule type" value="Genomic_DNA"/>
</dbReference>
<dbReference type="OrthoDB" id="2019149at2759"/>
<sequence length="569" mass="63603">MSFITMGWKAFSIATTFSIFFLLPFFAFLATANDTLVPPETICKSSQYPSYCTNLLPKQNAKVHDFARFSIQKSMFQSQKFLNSLNFYLESTFTKETINALKDCLFLSQLTSQYLSKSNYVALKNTNETLYTSQVDDTQTLLSAVITNHQTCLDGLITVANSNLTIENDLISQLSNDSKLYSVSLDLFTKGWVHEKKNKTLWNSTGLHPRFKNGRLPMKMSNRTRVIYHSSRGGGETHDDDDQSGVLVRDIVVVSQDGSGNFTTINDAVAAAPNNTINATNGYFMIFIKEGVYEEYVSIPQNKAYLMMIGDGINRTIITGNHSVGDGWTTFNSPTFAVVAPGFVAVNITFRNTAGPSKFQAVAMRSGADMSSFYRCSFEGYQDTLYAHSLRQFYKECDIYGTIDFIFGNAAVVLQNCNIYPRLPLHGQFNPITAQGRTDPNQNTGISIHNCTVKPAEDLAPSVSTVKTYLGRPWKEYSRTVVMQSFLENLIDQAGWSIWSGDFALSTLYYAEFDNRGPGADTSNRVTWPGYHVINATDASNFTVDNFLQGNVWLPQMGVPYIRELTTFN</sequence>
<keyword evidence="5" id="KW-0134">Cell wall</keyword>
<dbReference type="AlphaFoldDB" id="A0A396HB03"/>
<dbReference type="Pfam" id="PF04043">
    <property type="entry name" value="PMEI"/>
    <property type="match status" value="1"/>
</dbReference>
<evidence type="ECO:0000256" key="8">
    <source>
        <dbReference type="PROSITE-ProRule" id="PRU10040"/>
    </source>
</evidence>
<dbReference type="FunFam" id="2.160.20.10:FF:000001">
    <property type="entry name" value="Pectinesterase"/>
    <property type="match status" value="1"/>
</dbReference>
<evidence type="ECO:0000256" key="1">
    <source>
        <dbReference type="ARBA" id="ARBA00004191"/>
    </source>
</evidence>
<dbReference type="GO" id="GO:0004857">
    <property type="term" value="F:enzyme inhibitor activity"/>
    <property type="evidence" value="ECO:0007669"/>
    <property type="project" value="InterPro"/>
</dbReference>
<comment type="subcellular location">
    <subcellularLocation>
        <location evidence="1">Secreted</location>
        <location evidence="1">Cell wall</location>
    </subcellularLocation>
</comment>
<dbReference type="InterPro" id="IPR012334">
    <property type="entry name" value="Pectin_lyas_fold"/>
</dbReference>
<protein>
    <recommendedName>
        <fullName evidence="9">Pectinesterase</fullName>
        <ecNumber evidence="9">3.1.1.11</ecNumber>
    </recommendedName>
</protein>
<dbReference type="InterPro" id="IPR033131">
    <property type="entry name" value="Pectinesterase_Asp_AS"/>
</dbReference>
<dbReference type="SUPFAM" id="SSF101148">
    <property type="entry name" value="Plant invertase/pectin methylesterase inhibitor"/>
    <property type="match status" value="1"/>
</dbReference>
<comment type="catalytic activity">
    <reaction evidence="9">
        <text>[(1-&gt;4)-alpha-D-galacturonosyl methyl ester](n) + n H2O = [(1-&gt;4)-alpha-D-galacturonosyl](n) + n methanol + n H(+)</text>
        <dbReference type="Rhea" id="RHEA:22380"/>
        <dbReference type="Rhea" id="RHEA-COMP:14570"/>
        <dbReference type="Rhea" id="RHEA-COMP:14573"/>
        <dbReference type="ChEBI" id="CHEBI:15377"/>
        <dbReference type="ChEBI" id="CHEBI:15378"/>
        <dbReference type="ChEBI" id="CHEBI:17790"/>
        <dbReference type="ChEBI" id="CHEBI:140522"/>
        <dbReference type="ChEBI" id="CHEBI:140523"/>
        <dbReference type="EC" id="3.1.1.11"/>
    </reaction>
</comment>
<evidence type="ECO:0000256" key="9">
    <source>
        <dbReference type="RuleBase" id="RU000589"/>
    </source>
</evidence>
<dbReference type="EC" id="3.1.1.11" evidence="9"/>
<evidence type="ECO:0000256" key="5">
    <source>
        <dbReference type="ARBA" id="ARBA00022512"/>
    </source>
</evidence>
<gene>
    <name evidence="11" type="ORF">MtrunA17_Chr7g0269531</name>
</gene>